<keyword evidence="4 11" id="KW-0863">Zinc-finger</keyword>
<dbReference type="FunFam" id="3.30.50.10:FF:000030">
    <property type="entry name" value="Nuclear Hormone Receptor family"/>
    <property type="match status" value="1"/>
</dbReference>
<evidence type="ECO:0000256" key="9">
    <source>
        <dbReference type="ARBA" id="ARBA00023170"/>
    </source>
</evidence>
<keyword evidence="10 11" id="KW-0539">Nucleus</keyword>
<accession>A0A8R1YYJ5</accession>
<evidence type="ECO:0000313" key="12">
    <source>
        <dbReference type="EnsemblMetazoa" id="PPA40359.1"/>
    </source>
</evidence>
<dbReference type="InterPro" id="IPR050274">
    <property type="entry name" value="Nuclear_hormone_rcpt_NR2"/>
</dbReference>
<protein>
    <submittedName>
        <fullName evidence="12">Nuclear receptor</fullName>
    </submittedName>
</protein>
<dbReference type="GO" id="GO:0005634">
    <property type="term" value="C:nucleus"/>
    <property type="evidence" value="ECO:0007669"/>
    <property type="project" value="UniProtKB-SubCell"/>
</dbReference>
<dbReference type="Pfam" id="PF00104">
    <property type="entry name" value="Hormone_recep"/>
    <property type="match status" value="1"/>
</dbReference>
<dbReference type="PRINTS" id="PR00047">
    <property type="entry name" value="STROIDFINGER"/>
</dbReference>
<dbReference type="SMART" id="SM00399">
    <property type="entry name" value="ZnF_C4"/>
    <property type="match status" value="1"/>
</dbReference>
<evidence type="ECO:0000256" key="10">
    <source>
        <dbReference type="ARBA" id="ARBA00023242"/>
    </source>
</evidence>
<reference evidence="13" key="1">
    <citation type="journal article" date="2008" name="Nat. Genet.">
        <title>The Pristionchus pacificus genome provides a unique perspective on nematode lifestyle and parasitism.</title>
        <authorList>
            <person name="Dieterich C."/>
            <person name="Clifton S.W."/>
            <person name="Schuster L.N."/>
            <person name="Chinwalla A."/>
            <person name="Delehaunty K."/>
            <person name="Dinkelacker I."/>
            <person name="Fulton L."/>
            <person name="Fulton R."/>
            <person name="Godfrey J."/>
            <person name="Minx P."/>
            <person name="Mitreva M."/>
            <person name="Roeseler W."/>
            <person name="Tian H."/>
            <person name="Witte H."/>
            <person name="Yang S.P."/>
            <person name="Wilson R.K."/>
            <person name="Sommer R.J."/>
        </authorList>
    </citation>
    <scope>NUCLEOTIDE SEQUENCE [LARGE SCALE GENOMIC DNA]</scope>
    <source>
        <strain evidence="13">PS312</strain>
    </source>
</reference>
<dbReference type="SUPFAM" id="SSF48508">
    <property type="entry name" value="Nuclear receptor ligand-binding domain"/>
    <property type="match status" value="1"/>
</dbReference>
<evidence type="ECO:0000256" key="2">
    <source>
        <dbReference type="ARBA" id="ARBA00005993"/>
    </source>
</evidence>
<dbReference type="SUPFAM" id="SSF57716">
    <property type="entry name" value="Glucocorticoid receptor-like (DNA-binding domain)"/>
    <property type="match status" value="1"/>
</dbReference>
<dbReference type="GO" id="GO:0000978">
    <property type="term" value="F:RNA polymerase II cis-regulatory region sequence-specific DNA binding"/>
    <property type="evidence" value="ECO:0000318"/>
    <property type="project" value="GO_Central"/>
</dbReference>
<keyword evidence="5 11" id="KW-0862">Zinc</keyword>
<dbReference type="InterPro" id="IPR013088">
    <property type="entry name" value="Znf_NHR/GATA"/>
</dbReference>
<evidence type="ECO:0000256" key="5">
    <source>
        <dbReference type="ARBA" id="ARBA00022833"/>
    </source>
</evidence>
<evidence type="ECO:0000256" key="3">
    <source>
        <dbReference type="ARBA" id="ARBA00022723"/>
    </source>
</evidence>
<dbReference type="PROSITE" id="PS00031">
    <property type="entry name" value="NUCLEAR_REC_DBD_1"/>
    <property type="match status" value="1"/>
</dbReference>
<evidence type="ECO:0000256" key="6">
    <source>
        <dbReference type="ARBA" id="ARBA00023015"/>
    </source>
</evidence>
<comment type="subcellular location">
    <subcellularLocation>
        <location evidence="1 11">Nucleus</location>
    </subcellularLocation>
</comment>
<dbReference type="CDD" id="cd06960">
    <property type="entry name" value="NR_DBD_HNF4A"/>
    <property type="match status" value="1"/>
</dbReference>
<dbReference type="InterPro" id="IPR049636">
    <property type="entry name" value="HNF4-like_DBD"/>
</dbReference>
<dbReference type="GO" id="GO:0004879">
    <property type="term" value="F:nuclear receptor activity"/>
    <property type="evidence" value="ECO:0000318"/>
    <property type="project" value="GO_Central"/>
</dbReference>
<dbReference type="Gene3D" id="1.10.565.10">
    <property type="entry name" value="Retinoid X Receptor"/>
    <property type="match status" value="1"/>
</dbReference>
<evidence type="ECO:0000256" key="8">
    <source>
        <dbReference type="ARBA" id="ARBA00023163"/>
    </source>
</evidence>
<evidence type="ECO:0000256" key="7">
    <source>
        <dbReference type="ARBA" id="ARBA00023125"/>
    </source>
</evidence>
<keyword evidence="8 11" id="KW-0804">Transcription</keyword>
<dbReference type="Gene3D" id="3.30.50.10">
    <property type="entry name" value="Erythroid Transcription Factor GATA-1, subunit A"/>
    <property type="match status" value="1"/>
</dbReference>
<dbReference type="PROSITE" id="PS51030">
    <property type="entry name" value="NUCLEAR_REC_DBD_2"/>
    <property type="match status" value="1"/>
</dbReference>
<keyword evidence="6 11" id="KW-0805">Transcription regulation</keyword>
<evidence type="ECO:0000256" key="4">
    <source>
        <dbReference type="ARBA" id="ARBA00022771"/>
    </source>
</evidence>
<dbReference type="EnsemblMetazoa" id="PPA40359.1">
    <property type="protein sequence ID" value="PPA40359.1"/>
    <property type="gene ID" value="WBGene00278728"/>
</dbReference>
<dbReference type="GO" id="GO:0030154">
    <property type="term" value="P:cell differentiation"/>
    <property type="evidence" value="ECO:0000318"/>
    <property type="project" value="GO_Central"/>
</dbReference>
<dbReference type="PANTHER" id="PTHR24083">
    <property type="entry name" value="NUCLEAR HORMONE RECEPTOR"/>
    <property type="match status" value="1"/>
</dbReference>
<proteinExistence type="inferred from homology"/>
<dbReference type="InterPro" id="IPR000536">
    <property type="entry name" value="Nucl_hrmn_rcpt_lig-bd"/>
</dbReference>
<keyword evidence="9 11" id="KW-0675">Receptor</keyword>
<dbReference type="AlphaFoldDB" id="A0A2A6C415"/>
<name>A0A2A6C415_PRIPA</name>
<evidence type="ECO:0000256" key="11">
    <source>
        <dbReference type="RuleBase" id="RU004334"/>
    </source>
</evidence>
<reference evidence="12" key="2">
    <citation type="submission" date="2022-06" db="UniProtKB">
        <authorList>
            <consortium name="EnsemblMetazoa"/>
        </authorList>
    </citation>
    <scope>IDENTIFICATION</scope>
    <source>
        <strain evidence="12">PS312</strain>
    </source>
</reference>
<dbReference type="OrthoDB" id="9984314at2759"/>
<keyword evidence="7 11" id="KW-0238">DNA-binding</keyword>
<dbReference type="InterPro" id="IPR035500">
    <property type="entry name" value="NHR-like_dom_sf"/>
</dbReference>
<dbReference type="PROSITE" id="PS51843">
    <property type="entry name" value="NR_LBD"/>
    <property type="match status" value="1"/>
</dbReference>
<comment type="similarity">
    <text evidence="2 11">Belongs to the nuclear hormone receptor family.</text>
</comment>
<evidence type="ECO:0000256" key="1">
    <source>
        <dbReference type="ARBA" id="ARBA00004123"/>
    </source>
</evidence>
<dbReference type="SMART" id="SM00430">
    <property type="entry name" value="HOLI"/>
    <property type="match status" value="1"/>
</dbReference>
<sequence>MICEVCGDKATGYHYDVISCGGCKTFFRRAIISQRKFQCTREDKCKKRGSEYVAIDCRKCRFDRCVQVGMNPLAILAVKEPEMNSLIISIMERRRENEIRMQQWKIDSHQTIEMSMDRVIFELISVENAHQRLRRSIYIPSESDQLLDELLVGHSRLGIDYGEFSIIPLDSRLPLTYIPMEIRIRDRLPIGVIPSKKRGSKYWPHEDVGYTIEYLKALPLFNRLETRDKFLLTRYVVSMCSLLTCAFYSFDRRVECTIYPDGSYPRGGINIPSEAVLERELHYGIIRALNTARLDVNEYVLLKALLVYNPAIEGLSASAQIEISKEQRIFGKTLLSYLMAKRGISQGPTAYVEMLSLLSRLTSLAKRQKVVSHSTEQHLLSVSLGILRLSKRVLIDDIYQL</sequence>
<keyword evidence="3 11" id="KW-0479">Metal-binding</keyword>
<gene>
    <name evidence="12" type="primary">WBGene00278728</name>
</gene>
<organism evidence="12 13">
    <name type="scientific">Pristionchus pacificus</name>
    <name type="common">Parasitic nematode worm</name>
    <dbReference type="NCBI Taxonomy" id="54126"/>
    <lineage>
        <taxon>Eukaryota</taxon>
        <taxon>Metazoa</taxon>
        <taxon>Ecdysozoa</taxon>
        <taxon>Nematoda</taxon>
        <taxon>Chromadorea</taxon>
        <taxon>Rhabditida</taxon>
        <taxon>Rhabditina</taxon>
        <taxon>Diplogasteromorpha</taxon>
        <taxon>Diplogasteroidea</taxon>
        <taxon>Neodiplogasteridae</taxon>
        <taxon>Pristionchus</taxon>
    </lineage>
</organism>
<accession>A0A2A6C415</accession>
<evidence type="ECO:0000313" key="13">
    <source>
        <dbReference type="Proteomes" id="UP000005239"/>
    </source>
</evidence>
<dbReference type="InterPro" id="IPR001628">
    <property type="entry name" value="Znf_hrmn_rcpt"/>
</dbReference>
<keyword evidence="13" id="KW-1185">Reference proteome</keyword>
<dbReference type="Proteomes" id="UP000005239">
    <property type="component" value="Unassembled WGS sequence"/>
</dbReference>
<dbReference type="GO" id="GO:0008270">
    <property type="term" value="F:zinc ion binding"/>
    <property type="evidence" value="ECO:0007669"/>
    <property type="project" value="UniProtKB-KW"/>
</dbReference>
<dbReference type="Pfam" id="PF00105">
    <property type="entry name" value="zf-C4"/>
    <property type="match status" value="1"/>
</dbReference>
<dbReference type="GO" id="GO:0006357">
    <property type="term" value="P:regulation of transcription by RNA polymerase II"/>
    <property type="evidence" value="ECO:0000318"/>
    <property type="project" value="GO_Central"/>
</dbReference>